<proteinExistence type="predicted"/>
<dbReference type="PANTHER" id="PTHR46769:SF2">
    <property type="entry name" value="FIBROCYSTIN-L ISOFORM 2 PRECURSOR-RELATED"/>
    <property type="match status" value="1"/>
</dbReference>
<protein>
    <recommendedName>
        <fullName evidence="3">G8 domain-containing protein</fullName>
    </recommendedName>
</protein>
<dbReference type="InterPro" id="IPR052387">
    <property type="entry name" value="Fibrocystin"/>
</dbReference>
<accession>A0A6I4SWN4</accession>
<dbReference type="PROSITE" id="PS51484">
    <property type="entry name" value="G8"/>
    <property type="match status" value="1"/>
</dbReference>
<dbReference type="SMART" id="SM01225">
    <property type="entry name" value="G8"/>
    <property type="match status" value="1"/>
</dbReference>
<evidence type="ECO:0000259" key="3">
    <source>
        <dbReference type="PROSITE" id="PS51484"/>
    </source>
</evidence>
<name>A0A6I4SWN4_9SPHN</name>
<keyword evidence="1 2" id="KW-0732">Signal</keyword>
<evidence type="ECO:0000256" key="2">
    <source>
        <dbReference type="SAM" id="SignalP"/>
    </source>
</evidence>
<feature type="chain" id="PRO_5026213556" description="G8 domain-containing protein" evidence="2">
    <location>
        <begin position="29"/>
        <end position="158"/>
    </location>
</feature>
<comment type="caution">
    <text evidence="4">The sequence shown here is derived from an EMBL/GenBank/DDBJ whole genome shotgun (WGS) entry which is preliminary data.</text>
</comment>
<feature type="domain" description="G8" evidence="3">
    <location>
        <begin position="57"/>
        <end position="158"/>
    </location>
</feature>
<evidence type="ECO:0000256" key="1">
    <source>
        <dbReference type="ARBA" id="ARBA00022729"/>
    </source>
</evidence>
<dbReference type="InterPro" id="IPR019316">
    <property type="entry name" value="G8_domain"/>
</dbReference>
<gene>
    <name evidence="4" type="ORF">GRI89_07820</name>
</gene>
<feature type="signal peptide" evidence="2">
    <location>
        <begin position="1"/>
        <end position="28"/>
    </location>
</feature>
<dbReference type="Pfam" id="PF10162">
    <property type="entry name" value="G8"/>
    <property type="match status" value="1"/>
</dbReference>
<dbReference type="Proteomes" id="UP000433652">
    <property type="component" value="Unassembled WGS sequence"/>
</dbReference>
<feature type="non-terminal residue" evidence="4">
    <location>
        <position position="158"/>
    </location>
</feature>
<reference evidence="4 5" key="1">
    <citation type="submission" date="2019-12" db="EMBL/GenBank/DDBJ databases">
        <title>Genomic-based taxomic classification of the family Erythrobacteraceae.</title>
        <authorList>
            <person name="Xu L."/>
        </authorList>
    </citation>
    <scope>NUCLEOTIDE SEQUENCE [LARGE SCALE GENOMIC DNA]</scope>
    <source>
        <strain evidence="4 5">MCCC 1K01500</strain>
    </source>
</reference>
<sequence>MRKQFRLFPYTRLVLASLLLACGAGVSAQDHADHANMAMDAAAPGAITRTVKWSDASAWPSGKVPAAGEEVTIPRGTEVLLDVSPPELRSITVQGKLTFADERDLSLVTDWIYLPGGELQIGTEAKPFTHKATITLTDKVPGENINTMGDRGIMMLRG</sequence>
<keyword evidence="5" id="KW-1185">Reference proteome</keyword>
<evidence type="ECO:0000313" key="4">
    <source>
        <dbReference type="EMBL" id="MXO59447.1"/>
    </source>
</evidence>
<dbReference type="AlphaFoldDB" id="A0A6I4SWN4"/>
<dbReference type="EMBL" id="WTYM01000034">
    <property type="protein sequence ID" value="MXO59447.1"/>
    <property type="molecule type" value="Genomic_DNA"/>
</dbReference>
<dbReference type="PANTHER" id="PTHR46769">
    <property type="entry name" value="POLYCYSTIC KIDNEY AND HEPATIC DISEASE 1 (AUTOSOMAL RECESSIVE)-LIKE 1"/>
    <property type="match status" value="1"/>
</dbReference>
<dbReference type="RefSeq" id="WP_201290889.1">
    <property type="nucleotide sequence ID" value="NZ_WTYM01000034.1"/>
</dbReference>
<evidence type="ECO:0000313" key="5">
    <source>
        <dbReference type="Proteomes" id="UP000433652"/>
    </source>
</evidence>
<organism evidence="4 5">
    <name type="scientific">Croceibacterium salegens</name>
    <dbReference type="NCBI Taxonomy" id="1737568"/>
    <lineage>
        <taxon>Bacteria</taxon>
        <taxon>Pseudomonadati</taxon>
        <taxon>Pseudomonadota</taxon>
        <taxon>Alphaproteobacteria</taxon>
        <taxon>Sphingomonadales</taxon>
        <taxon>Erythrobacteraceae</taxon>
        <taxon>Croceibacterium</taxon>
    </lineage>
</organism>